<feature type="non-terminal residue" evidence="1">
    <location>
        <position position="1"/>
    </location>
</feature>
<comment type="caution">
    <text evidence="1">The sequence shown here is derived from an EMBL/GenBank/DDBJ whole genome shotgun (WGS) entry which is preliminary data.</text>
</comment>
<organism evidence="1 2">
    <name type="scientific">Hesseltinella vesiculosa</name>
    <dbReference type="NCBI Taxonomy" id="101127"/>
    <lineage>
        <taxon>Eukaryota</taxon>
        <taxon>Fungi</taxon>
        <taxon>Fungi incertae sedis</taxon>
        <taxon>Mucoromycota</taxon>
        <taxon>Mucoromycotina</taxon>
        <taxon>Mucoromycetes</taxon>
        <taxon>Mucorales</taxon>
        <taxon>Cunninghamellaceae</taxon>
        <taxon>Hesseltinella</taxon>
    </lineage>
</organism>
<name>A0A1X2G9U0_9FUNG</name>
<gene>
    <name evidence="1" type="ORF">DM01DRAFT_262919</name>
</gene>
<evidence type="ECO:0000313" key="1">
    <source>
        <dbReference type="EMBL" id="ORX48774.1"/>
    </source>
</evidence>
<protein>
    <submittedName>
        <fullName evidence="1">Uncharacterized protein</fullName>
    </submittedName>
</protein>
<dbReference type="EMBL" id="MCGT01000028">
    <property type="protein sequence ID" value="ORX48774.1"/>
    <property type="molecule type" value="Genomic_DNA"/>
</dbReference>
<dbReference type="OrthoDB" id="2287221at2759"/>
<dbReference type="AlphaFoldDB" id="A0A1X2G9U0"/>
<reference evidence="1 2" key="1">
    <citation type="submission" date="2016-07" db="EMBL/GenBank/DDBJ databases">
        <title>Pervasive Adenine N6-methylation of Active Genes in Fungi.</title>
        <authorList>
            <consortium name="DOE Joint Genome Institute"/>
            <person name="Mondo S.J."/>
            <person name="Dannebaum R.O."/>
            <person name="Kuo R.C."/>
            <person name="Labutti K."/>
            <person name="Haridas S."/>
            <person name="Kuo A."/>
            <person name="Salamov A."/>
            <person name="Ahrendt S.R."/>
            <person name="Lipzen A."/>
            <person name="Sullivan W."/>
            <person name="Andreopoulos W.B."/>
            <person name="Clum A."/>
            <person name="Lindquist E."/>
            <person name="Daum C."/>
            <person name="Ramamoorthy G.K."/>
            <person name="Gryganskyi A."/>
            <person name="Culley D."/>
            <person name="Magnuson J.K."/>
            <person name="James T.Y."/>
            <person name="O'Malley M.A."/>
            <person name="Stajich J.E."/>
            <person name="Spatafora J.W."/>
            <person name="Visel A."/>
            <person name="Grigoriev I.V."/>
        </authorList>
    </citation>
    <scope>NUCLEOTIDE SEQUENCE [LARGE SCALE GENOMIC DNA]</scope>
    <source>
        <strain evidence="1 2">NRRL 3301</strain>
    </source>
</reference>
<dbReference type="Proteomes" id="UP000242146">
    <property type="component" value="Unassembled WGS sequence"/>
</dbReference>
<keyword evidence="2" id="KW-1185">Reference proteome</keyword>
<proteinExistence type="predicted"/>
<accession>A0A1X2G9U0</accession>
<sequence length="153" mass="17383">LNRIGKLPTNPIKDEDSLVENELTCTFFDPILSRLISDPVKDVHLRWSDIIAPKTPRQRPDAVISKVNQLSFGQSLGFGEARVQHASNYELCHDLLRLALYSKDSIDMNYLDGCMLFQVHGFGITFYLTQLLHEHVYTMLKVCSSLRSLADCV</sequence>
<evidence type="ECO:0000313" key="2">
    <source>
        <dbReference type="Proteomes" id="UP000242146"/>
    </source>
</evidence>